<evidence type="ECO:0000259" key="1">
    <source>
        <dbReference type="Pfam" id="PF08031"/>
    </source>
</evidence>
<dbReference type="OrthoDB" id="407275at2759"/>
<dbReference type="Proteomes" id="UP000070121">
    <property type="component" value="Unassembled WGS sequence"/>
</dbReference>
<accession>A0A135T1T3</accession>
<keyword evidence="3" id="KW-1185">Reference proteome</keyword>
<dbReference type="InterPro" id="IPR012951">
    <property type="entry name" value="BBE"/>
</dbReference>
<dbReference type="EMBL" id="JFFI01002141">
    <property type="protein sequence ID" value="KXH42077.1"/>
    <property type="molecule type" value="Genomic_DNA"/>
</dbReference>
<sequence length="83" mass="9265">MLHINAVTDEASVQKISVEWADSVVNAINSTGESIGPTYVSFMESTDRAEDCYGSNWTRLRDAKTSVDPQDVFRYSHGRIPIQ</sequence>
<dbReference type="Gene3D" id="3.40.462.20">
    <property type="match status" value="1"/>
</dbReference>
<comment type="caution">
    <text evidence="2">The sequence shown here is derived from an EMBL/GenBank/DDBJ whole genome shotgun (WGS) entry which is preliminary data.</text>
</comment>
<gene>
    <name evidence="2" type="ORF">CSAL01_06657</name>
</gene>
<organism evidence="2 3">
    <name type="scientific">Colletotrichum salicis</name>
    <dbReference type="NCBI Taxonomy" id="1209931"/>
    <lineage>
        <taxon>Eukaryota</taxon>
        <taxon>Fungi</taxon>
        <taxon>Dikarya</taxon>
        <taxon>Ascomycota</taxon>
        <taxon>Pezizomycotina</taxon>
        <taxon>Sordariomycetes</taxon>
        <taxon>Hypocreomycetidae</taxon>
        <taxon>Glomerellales</taxon>
        <taxon>Glomerellaceae</taxon>
        <taxon>Colletotrichum</taxon>
        <taxon>Colletotrichum acutatum species complex</taxon>
    </lineage>
</organism>
<evidence type="ECO:0000313" key="3">
    <source>
        <dbReference type="Proteomes" id="UP000070121"/>
    </source>
</evidence>
<evidence type="ECO:0000313" key="2">
    <source>
        <dbReference type="EMBL" id="KXH42077.1"/>
    </source>
</evidence>
<dbReference type="GO" id="GO:0016491">
    <property type="term" value="F:oxidoreductase activity"/>
    <property type="evidence" value="ECO:0007669"/>
    <property type="project" value="InterPro"/>
</dbReference>
<reference evidence="2 3" key="1">
    <citation type="submission" date="2014-02" db="EMBL/GenBank/DDBJ databases">
        <title>The genome sequence of Colletotrichum salicis CBS 607.94.</title>
        <authorList>
            <person name="Baroncelli R."/>
            <person name="Thon M.R."/>
        </authorList>
    </citation>
    <scope>NUCLEOTIDE SEQUENCE [LARGE SCALE GENOMIC DNA]</scope>
    <source>
        <strain evidence="2 3">CBS 607.94</strain>
    </source>
</reference>
<proteinExistence type="predicted"/>
<feature type="domain" description="Berberine/berberine-like" evidence="1">
    <location>
        <begin position="47"/>
        <end position="78"/>
    </location>
</feature>
<name>A0A135T1T3_9PEZI</name>
<dbReference type="STRING" id="1209931.A0A135T1T3"/>
<dbReference type="AlphaFoldDB" id="A0A135T1T3"/>
<dbReference type="InterPro" id="IPR016169">
    <property type="entry name" value="FAD-bd_PCMH_sub2"/>
</dbReference>
<protein>
    <recommendedName>
        <fullName evidence="1">Berberine/berberine-like domain-containing protein</fullName>
    </recommendedName>
</protein>
<dbReference type="GO" id="GO:0050660">
    <property type="term" value="F:flavin adenine dinucleotide binding"/>
    <property type="evidence" value="ECO:0007669"/>
    <property type="project" value="InterPro"/>
</dbReference>
<dbReference type="Gene3D" id="3.30.465.10">
    <property type="match status" value="1"/>
</dbReference>
<dbReference type="Pfam" id="PF08031">
    <property type="entry name" value="BBE"/>
    <property type="match status" value="1"/>
</dbReference>